<dbReference type="GO" id="GO:0008270">
    <property type="term" value="F:zinc ion binding"/>
    <property type="evidence" value="ECO:0007669"/>
    <property type="project" value="UniProtKB-KW"/>
</dbReference>
<reference evidence="7" key="1">
    <citation type="submission" date="2023-06" db="EMBL/GenBank/DDBJ databases">
        <title>Survivors Of The Sea: Transcriptome response of Skeletonema marinoi to long-term dormancy.</title>
        <authorList>
            <person name="Pinder M.I.M."/>
            <person name="Kourtchenko O."/>
            <person name="Robertson E.K."/>
            <person name="Larsson T."/>
            <person name="Maumus F."/>
            <person name="Osuna-Cruz C.M."/>
            <person name="Vancaester E."/>
            <person name="Stenow R."/>
            <person name="Vandepoele K."/>
            <person name="Ploug H."/>
            <person name="Bruchert V."/>
            <person name="Godhe A."/>
            <person name="Topel M."/>
        </authorList>
    </citation>
    <scope>NUCLEOTIDE SEQUENCE</scope>
    <source>
        <strain evidence="7">R05AC</strain>
    </source>
</reference>
<keyword evidence="8" id="KW-1185">Reference proteome</keyword>
<feature type="zinc finger region" description="C3H1-type" evidence="4">
    <location>
        <begin position="30"/>
        <end position="57"/>
    </location>
</feature>
<dbReference type="AlphaFoldDB" id="A0AAD8XSK5"/>
<dbReference type="Pfam" id="PF00642">
    <property type="entry name" value="zf-CCCH"/>
    <property type="match status" value="1"/>
</dbReference>
<comment type="caution">
    <text evidence="7">The sequence shown here is derived from an EMBL/GenBank/DDBJ whole genome shotgun (WGS) entry which is preliminary data.</text>
</comment>
<evidence type="ECO:0000313" key="8">
    <source>
        <dbReference type="Proteomes" id="UP001224775"/>
    </source>
</evidence>
<evidence type="ECO:0000256" key="2">
    <source>
        <dbReference type="ARBA" id="ARBA00022771"/>
    </source>
</evidence>
<keyword evidence="3 4" id="KW-0862">Zinc</keyword>
<dbReference type="SMART" id="SM00356">
    <property type="entry name" value="ZnF_C3H1"/>
    <property type="match status" value="1"/>
</dbReference>
<dbReference type="Gene3D" id="4.10.1000.10">
    <property type="entry name" value="Zinc finger, CCCH-type"/>
    <property type="match status" value="1"/>
</dbReference>
<organism evidence="7 8">
    <name type="scientific">Skeletonema marinoi</name>
    <dbReference type="NCBI Taxonomy" id="267567"/>
    <lineage>
        <taxon>Eukaryota</taxon>
        <taxon>Sar</taxon>
        <taxon>Stramenopiles</taxon>
        <taxon>Ochrophyta</taxon>
        <taxon>Bacillariophyta</taxon>
        <taxon>Coscinodiscophyceae</taxon>
        <taxon>Thalassiosirophycidae</taxon>
        <taxon>Thalassiosirales</taxon>
        <taxon>Skeletonemataceae</taxon>
        <taxon>Skeletonema</taxon>
        <taxon>Skeletonema marinoi-dohrnii complex</taxon>
    </lineage>
</organism>
<dbReference type="PROSITE" id="PS50103">
    <property type="entry name" value="ZF_C3H1"/>
    <property type="match status" value="1"/>
</dbReference>
<evidence type="ECO:0000256" key="4">
    <source>
        <dbReference type="PROSITE-ProRule" id="PRU00723"/>
    </source>
</evidence>
<feature type="region of interest" description="Disordered" evidence="5">
    <location>
        <begin position="51"/>
        <end position="95"/>
    </location>
</feature>
<keyword evidence="2 4" id="KW-0863">Zinc-finger</keyword>
<sequence length="95" mass="10641">MGWTEMPKRCEACKSNRVKRLADQRSKLDSKKRNMCFAFQKGECPHGANCKFSHNPKHAGGIKLRNNASGREEESVSKESDNENDGAPVEMTEAN</sequence>
<name>A0AAD8XSK5_9STRA</name>
<dbReference type="Proteomes" id="UP001224775">
    <property type="component" value="Unassembled WGS sequence"/>
</dbReference>
<keyword evidence="1 4" id="KW-0479">Metal-binding</keyword>
<feature type="domain" description="C3H1-type" evidence="6">
    <location>
        <begin position="30"/>
        <end position="57"/>
    </location>
</feature>
<dbReference type="InterPro" id="IPR036855">
    <property type="entry name" value="Znf_CCCH_sf"/>
</dbReference>
<evidence type="ECO:0000259" key="6">
    <source>
        <dbReference type="PROSITE" id="PS50103"/>
    </source>
</evidence>
<feature type="compositionally biased region" description="Basic and acidic residues" evidence="5">
    <location>
        <begin position="70"/>
        <end position="81"/>
    </location>
</feature>
<evidence type="ECO:0000256" key="1">
    <source>
        <dbReference type="ARBA" id="ARBA00022723"/>
    </source>
</evidence>
<evidence type="ECO:0000313" key="7">
    <source>
        <dbReference type="EMBL" id="KAK1733074.1"/>
    </source>
</evidence>
<proteinExistence type="predicted"/>
<dbReference type="EMBL" id="JATAAI010000054">
    <property type="protein sequence ID" value="KAK1733074.1"/>
    <property type="molecule type" value="Genomic_DNA"/>
</dbReference>
<evidence type="ECO:0000256" key="5">
    <source>
        <dbReference type="SAM" id="MobiDB-lite"/>
    </source>
</evidence>
<evidence type="ECO:0000256" key="3">
    <source>
        <dbReference type="ARBA" id="ARBA00022833"/>
    </source>
</evidence>
<protein>
    <recommendedName>
        <fullName evidence="6">C3H1-type domain-containing protein</fullName>
    </recommendedName>
</protein>
<gene>
    <name evidence="7" type="ORF">QTG54_016212</name>
</gene>
<dbReference type="SUPFAM" id="SSF90229">
    <property type="entry name" value="CCCH zinc finger"/>
    <property type="match status" value="1"/>
</dbReference>
<accession>A0AAD8XSK5</accession>
<dbReference type="InterPro" id="IPR000571">
    <property type="entry name" value="Znf_CCCH"/>
</dbReference>